<feature type="compositionally biased region" description="Basic and acidic residues" evidence="1">
    <location>
        <begin position="20"/>
        <end position="60"/>
    </location>
</feature>
<feature type="region of interest" description="Disordered" evidence="1">
    <location>
        <begin position="16"/>
        <end position="60"/>
    </location>
</feature>
<evidence type="ECO:0008006" key="4">
    <source>
        <dbReference type="Google" id="ProtNLM"/>
    </source>
</evidence>
<keyword evidence="3" id="KW-1185">Reference proteome</keyword>
<evidence type="ECO:0000313" key="2">
    <source>
        <dbReference type="EMBL" id="RFU84607.1"/>
    </source>
</evidence>
<evidence type="ECO:0000256" key="1">
    <source>
        <dbReference type="SAM" id="MobiDB-lite"/>
    </source>
</evidence>
<comment type="caution">
    <text evidence="2">The sequence shown here is derived from an EMBL/GenBank/DDBJ whole genome shotgun (WGS) entry which is preliminary data.</text>
</comment>
<name>A0A372M2U1_9ACTN</name>
<dbReference type="RefSeq" id="WP_128557768.1">
    <property type="nucleotide sequence ID" value="NZ_QUAK01000118.1"/>
</dbReference>
<accession>A0A372M2U1</accession>
<sequence length="60" mass="6767">MTSQKDVLKAKLARLKAAKKKTDGEALGRERLRDEGRREGEAARSAEERAKSARRESRGR</sequence>
<protein>
    <recommendedName>
        <fullName evidence="4">CsbD family protein</fullName>
    </recommendedName>
</protein>
<evidence type="ECO:0000313" key="3">
    <source>
        <dbReference type="Proteomes" id="UP000263094"/>
    </source>
</evidence>
<organism evidence="2 3">
    <name type="scientific">Streptomyces triticagri</name>
    <dbReference type="NCBI Taxonomy" id="2293568"/>
    <lineage>
        <taxon>Bacteria</taxon>
        <taxon>Bacillati</taxon>
        <taxon>Actinomycetota</taxon>
        <taxon>Actinomycetes</taxon>
        <taxon>Kitasatosporales</taxon>
        <taxon>Streptomycetaceae</taxon>
        <taxon>Streptomyces</taxon>
    </lineage>
</organism>
<proteinExistence type="predicted"/>
<dbReference type="EMBL" id="QUAK01000118">
    <property type="protein sequence ID" value="RFU84607.1"/>
    <property type="molecule type" value="Genomic_DNA"/>
</dbReference>
<dbReference type="Proteomes" id="UP000263094">
    <property type="component" value="Unassembled WGS sequence"/>
</dbReference>
<gene>
    <name evidence="2" type="ORF">DY218_21675</name>
</gene>
<reference evidence="2 3" key="1">
    <citation type="submission" date="2018-08" db="EMBL/GenBank/DDBJ databases">
        <title>Isolation, diversity and antifungal activity of Actinobacteria from wheat.</title>
        <authorList>
            <person name="Han C."/>
        </authorList>
    </citation>
    <scope>NUCLEOTIDE SEQUENCE [LARGE SCALE GENOMIC DNA]</scope>
    <source>
        <strain evidence="2 3">NEAU-YY421</strain>
    </source>
</reference>
<dbReference type="AlphaFoldDB" id="A0A372M2U1"/>